<dbReference type="RefSeq" id="WP_078274828.1">
    <property type="nucleotide sequence ID" value="NZ_CP030241.1"/>
</dbReference>
<sequence>MSKPISQNANTIKLETPFTTDAGVPIEQVTVKPLVVRQMKTAQKQGGGDDAETETIMIAMSCDLVVEDLDKRFLADYMAVRERFQALNFNRTNGQLDETAIATR</sequence>
<dbReference type="KEGG" id="mboi:DQF64_12670"/>
<accession>A0AAQ2Q7S2</accession>
<organism evidence="2 3">
    <name type="scientific">Moraxella bovis</name>
    <dbReference type="NCBI Taxonomy" id="476"/>
    <lineage>
        <taxon>Bacteria</taxon>
        <taxon>Pseudomonadati</taxon>
        <taxon>Pseudomonadota</taxon>
        <taxon>Gammaproteobacteria</taxon>
        <taxon>Moraxellales</taxon>
        <taxon>Moraxellaceae</taxon>
        <taxon>Moraxella</taxon>
    </lineage>
</organism>
<gene>
    <name evidence="1" type="ORF">LP092_01755</name>
    <name evidence="2" type="ORF">LP129_12850</name>
</gene>
<evidence type="ECO:0000313" key="1">
    <source>
        <dbReference type="EMBL" id="UZA03516.1"/>
    </source>
</evidence>
<dbReference type="AlphaFoldDB" id="A0AAQ2Q7S2"/>
<evidence type="ECO:0000313" key="3">
    <source>
        <dbReference type="Proteomes" id="UP001163283"/>
    </source>
</evidence>
<dbReference type="EMBL" id="CP087781">
    <property type="protein sequence ID" value="UZA51356.1"/>
    <property type="molecule type" value="Genomic_DNA"/>
</dbReference>
<evidence type="ECO:0000313" key="2">
    <source>
        <dbReference type="EMBL" id="UZA51356.1"/>
    </source>
</evidence>
<evidence type="ECO:0000313" key="4">
    <source>
        <dbReference type="Proteomes" id="UP001163632"/>
    </source>
</evidence>
<protein>
    <submittedName>
        <fullName evidence="2">Phage tail assembly protein</fullName>
    </submittedName>
</protein>
<reference evidence="2 3" key="1">
    <citation type="journal article" date="2022" name="BMC Microbiol.">
        <title>Whole genome sequencing of Moraxella bovis strains from North America reveals two genotypes with different genetic determinants.</title>
        <authorList>
            <person name="Wynn E.L."/>
            <person name="Hille M.M."/>
            <person name="Loy J.D."/>
            <person name="Schuller G."/>
            <person name="Kuhn K.L."/>
            <person name="Dickey A.M."/>
            <person name="Bono J.L."/>
            <person name="Clawson M.L."/>
        </authorList>
    </citation>
    <scope>NUCLEOTIDE SEQUENCE [LARGE SCALE GENOMIC DNA]</scope>
    <source>
        <strain evidence="1">SAM102599</strain>
        <strain evidence="2 3">SAM57978</strain>
    </source>
</reference>
<dbReference type="Proteomes" id="UP001163283">
    <property type="component" value="Chromosome"/>
</dbReference>
<dbReference type="EMBL" id="CP087830">
    <property type="protein sequence ID" value="UZA03516.1"/>
    <property type="molecule type" value="Genomic_DNA"/>
</dbReference>
<name>A0AAQ2Q7S2_MORBO</name>
<proteinExistence type="predicted"/>
<dbReference type="GeneID" id="77189645"/>
<dbReference type="Proteomes" id="UP001163632">
    <property type="component" value="Chromosome"/>
</dbReference>
<dbReference type="InterPro" id="IPR019289">
    <property type="entry name" value="Phage_tail_E/E"/>
</dbReference>
<dbReference type="Pfam" id="PF10109">
    <property type="entry name" value="Phage_TAC_7"/>
    <property type="match status" value="1"/>
</dbReference>
<keyword evidence="4" id="KW-1185">Reference proteome</keyword>